<feature type="non-terminal residue" evidence="2">
    <location>
        <position position="1"/>
    </location>
</feature>
<proteinExistence type="predicted"/>
<keyword evidence="3" id="KW-1185">Reference proteome</keyword>
<organism evidence="2 3">
    <name type="scientific">Coprinopsis marcescibilis</name>
    <name type="common">Agaric fungus</name>
    <name type="synonym">Psathyrella marcescibilis</name>
    <dbReference type="NCBI Taxonomy" id="230819"/>
    <lineage>
        <taxon>Eukaryota</taxon>
        <taxon>Fungi</taxon>
        <taxon>Dikarya</taxon>
        <taxon>Basidiomycota</taxon>
        <taxon>Agaricomycotina</taxon>
        <taxon>Agaricomycetes</taxon>
        <taxon>Agaricomycetidae</taxon>
        <taxon>Agaricales</taxon>
        <taxon>Agaricineae</taxon>
        <taxon>Psathyrellaceae</taxon>
        <taxon>Coprinopsis</taxon>
    </lineage>
</organism>
<evidence type="ECO:0000259" key="1">
    <source>
        <dbReference type="Pfam" id="PF13598"/>
    </source>
</evidence>
<dbReference type="STRING" id="230819.A0A5C3L848"/>
<name>A0A5C3L848_COPMA</name>
<dbReference type="EMBL" id="ML210201">
    <property type="protein sequence ID" value="TFK24428.1"/>
    <property type="molecule type" value="Genomic_DNA"/>
</dbReference>
<reference evidence="2 3" key="1">
    <citation type="journal article" date="2019" name="Nat. Ecol. Evol.">
        <title>Megaphylogeny resolves global patterns of mushroom evolution.</title>
        <authorList>
            <person name="Varga T."/>
            <person name="Krizsan K."/>
            <person name="Foldi C."/>
            <person name="Dima B."/>
            <person name="Sanchez-Garcia M."/>
            <person name="Sanchez-Ramirez S."/>
            <person name="Szollosi G.J."/>
            <person name="Szarkandi J.G."/>
            <person name="Papp V."/>
            <person name="Albert L."/>
            <person name="Andreopoulos W."/>
            <person name="Angelini C."/>
            <person name="Antonin V."/>
            <person name="Barry K.W."/>
            <person name="Bougher N.L."/>
            <person name="Buchanan P."/>
            <person name="Buyck B."/>
            <person name="Bense V."/>
            <person name="Catcheside P."/>
            <person name="Chovatia M."/>
            <person name="Cooper J."/>
            <person name="Damon W."/>
            <person name="Desjardin D."/>
            <person name="Finy P."/>
            <person name="Geml J."/>
            <person name="Haridas S."/>
            <person name="Hughes K."/>
            <person name="Justo A."/>
            <person name="Karasinski D."/>
            <person name="Kautmanova I."/>
            <person name="Kiss B."/>
            <person name="Kocsube S."/>
            <person name="Kotiranta H."/>
            <person name="LaButti K.M."/>
            <person name="Lechner B.E."/>
            <person name="Liimatainen K."/>
            <person name="Lipzen A."/>
            <person name="Lukacs Z."/>
            <person name="Mihaltcheva S."/>
            <person name="Morgado L.N."/>
            <person name="Niskanen T."/>
            <person name="Noordeloos M.E."/>
            <person name="Ohm R.A."/>
            <person name="Ortiz-Santana B."/>
            <person name="Ovrebo C."/>
            <person name="Racz N."/>
            <person name="Riley R."/>
            <person name="Savchenko A."/>
            <person name="Shiryaev A."/>
            <person name="Soop K."/>
            <person name="Spirin V."/>
            <person name="Szebenyi C."/>
            <person name="Tomsovsky M."/>
            <person name="Tulloss R.E."/>
            <person name="Uehling J."/>
            <person name="Grigoriev I.V."/>
            <person name="Vagvolgyi C."/>
            <person name="Papp T."/>
            <person name="Martin F.M."/>
            <person name="Miettinen O."/>
            <person name="Hibbett D.S."/>
            <person name="Nagy L.G."/>
        </authorList>
    </citation>
    <scope>NUCLEOTIDE SEQUENCE [LARGE SCALE GENOMIC DNA]</scope>
    <source>
        <strain evidence="2 3">CBS 121175</strain>
    </source>
</reference>
<protein>
    <recommendedName>
        <fullName evidence="1">DUF4139 domain-containing protein</fullName>
    </recommendedName>
</protein>
<dbReference type="OrthoDB" id="10068793at2759"/>
<dbReference type="Pfam" id="PF13598">
    <property type="entry name" value="DUF4139"/>
    <property type="match status" value="1"/>
</dbReference>
<dbReference type="PANTHER" id="PTHR31005">
    <property type="entry name" value="DUF4139 DOMAIN-CONTAINING PROTEIN"/>
    <property type="match status" value="1"/>
</dbReference>
<accession>A0A5C3L848</accession>
<sequence>SVYLNGSFVAKSCIPAVSPGQSFDYSLKLDPSIRVTYPPYSLNTIQKGFMRKSKTQTLTQQITIHNTKSVAIDNLIIQDHIPVSVHSTITVKLLSPSLEAPDSRKGSKETLVNKLGVRVPAPVNVGKGVFAQWDGVDNVLSEDDAGNLGKNGLLIWKCSVPPQGKVNLSLRYEVLAPVASHIIDLFNYCPD</sequence>
<feature type="domain" description="DUF4139" evidence="1">
    <location>
        <begin position="30"/>
        <end position="177"/>
    </location>
</feature>
<dbReference type="InterPro" id="IPR011935">
    <property type="entry name" value="CHP02231"/>
</dbReference>
<gene>
    <name evidence="2" type="ORF">FA15DRAFT_592426</name>
</gene>
<dbReference type="PANTHER" id="PTHR31005:SF8">
    <property type="entry name" value="DUF4139 DOMAIN-CONTAINING PROTEIN"/>
    <property type="match status" value="1"/>
</dbReference>
<dbReference type="InterPro" id="IPR037291">
    <property type="entry name" value="DUF4139"/>
</dbReference>
<dbReference type="AlphaFoldDB" id="A0A5C3L848"/>
<dbReference type="Proteomes" id="UP000307440">
    <property type="component" value="Unassembled WGS sequence"/>
</dbReference>
<evidence type="ECO:0000313" key="2">
    <source>
        <dbReference type="EMBL" id="TFK24428.1"/>
    </source>
</evidence>
<evidence type="ECO:0000313" key="3">
    <source>
        <dbReference type="Proteomes" id="UP000307440"/>
    </source>
</evidence>